<evidence type="ECO:0000313" key="1">
    <source>
        <dbReference type="EMBL" id="NYE95585.1"/>
    </source>
</evidence>
<dbReference type="AlphaFoldDB" id="A0A7Y9S7G2"/>
<dbReference type="Proteomes" id="UP000521748">
    <property type="component" value="Unassembled WGS sequence"/>
</dbReference>
<dbReference type="EMBL" id="JACBYQ010000002">
    <property type="protein sequence ID" value="NYE95585.1"/>
    <property type="molecule type" value="Genomic_DNA"/>
</dbReference>
<gene>
    <name evidence="1" type="ORF">FHU41_001835</name>
</gene>
<proteinExistence type="predicted"/>
<accession>A0A7Y9S7G2</accession>
<organism evidence="1 2">
    <name type="scientific">Psychromicrobium silvestre</name>
    <dbReference type="NCBI Taxonomy" id="1645614"/>
    <lineage>
        <taxon>Bacteria</taxon>
        <taxon>Bacillati</taxon>
        <taxon>Actinomycetota</taxon>
        <taxon>Actinomycetes</taxon>
        <taxon>Micrococcales</taxon>
        <taxon>Micrococcaceae</taxon>
        <taxon>Psychromicrobium</taxon>
    </lineage>
</organism>
<sequence length="148" mass="17025">MAYVVPITAGRLADFVQRLEVWRARYGRNPHSNSTNPEEIFLLEYAQALRSARAAGRLDVETSDWVIDHVGRYNMSRTGSEGLHWERRFETSKAYIAEHGFPTTADARINPDARSVREWVGRQNRARKLGKLSQQRSQVIAELIDQTR</sequence>
<protein>
    <recommendedName>
        <fullName evidence="3">Helicase associated domain</fullName>
    </recommendedName>
</protein>
<comment type="caution">
    <text evidence="1">The sequence shown here is derived from an EMBL/GenBank/DDBJ whole genome shotgun (WGS) entry which is preliminary data.</text>
</comment>
<name>A0A7Y9S7G2_9MICC</name>
<reference evidence="1 2" key="1">
    <citation type="submission" date="2020-07" db="EMBL/GenBank/DDBJ databases">
        <title>Sequencing the genomes of 1000 actinobacteria strains.</title>
        <authorList>
            <person name="Klenk H.-P."/>
        </authorList>
    </citation>
    <scope>NUCLEOTIDE SEQUENCE [LARGE SCALE GENOMIC DNA]</scope>
    <source>
        <strain evidence="1 2">DSM 102047</strain>
    </source>
</reference>
<evidence type="ECO:0008006" key="3">
    <source>
        <dbReference type="Google" id="ProtNLM"/>
    </source>
</evidence>
<dbReference type="Gene3D" id="6.10.140.530">
    <property type="match status" value="1"/>
</dbReference>
<keyword evidence="2" id="KW-1185">Reference proteome</keyword>
<evidence type="ECO:0000313" key="2">
    <source>
        <dbReference type="Proteomes" id="UP000521748"/>
    </source>
</evidence>